<sequence length="47" mass="5411">MIARALRKGAVYAQLDEADAETQRHMRVSQPDFFLPFDRTGIDPFTQ</sequence>
<dbReference type="Proteomes" id="UP000317176">
    <property type="component" value="Unassembled WGS sequence"/>
</dbReference>
<keyword evidence="2" id="KW-1185">Reference proteome</keyword>
<proteinExistence type="predicted"/>
<protein>
    <submittedName>
        <fullName evidence="1">Uncharacterized protein</fullName>
    </submittedName>
</protein>
<dbReference type="AlphaFoldDB" id="A0A562KW62"/>
<gene>
    <name evidence="1" type="ORF">IQ17_05304</name>
</gene>
<name>A0A562KW62_9BRAD</name>
<dbReference type="EMBL" id="VLKL01000017">
    <property type="protein sequence ID" value="TWH99586.1"/>
    <property type="molecule type" value="Genomic_DNA"/>
</dbReference>
<accession>A0A562KW62</accession>
<reference evidence="1 2" key="1">
    <citation type="journal article" date="2015" name="Stand. Genomic Sci.">
        <title>Genomic Encyclopedia of Bacterial and Archaeal Type Strains, Phase III: the genomes of soil and plant-associated and newly described type strains.</title>
        <authorList>
            <person name="Whitman W.B."/>
            <person name="Woyke T."/>
            <person name="Klenk H.P."/>
            <person name="Zhou Y."/>
            <person name="Lilburn T.G."/>
            <person name="Beck B.J."/>
            <person name="De Vos P."/>
            <person name="Vandamme P."/>
            <person name="Eisen J.A."/>
            <person name="Garrity G."/>
            <person name="Hugenholtz P."/>
            <person name="Kyrpides N.C."/>
        </authorList>
    </citation>
    <scope>NUCLEOTIDE SEQUENCE [LARGE SCALE GENOMIC DNA]</scope>
    <source>
        <strain evidence="1 2">CGMCC 1.10947</strain>
    </source>
</reference>
<organism evidence="1 2">
    <name type="scientific">Bradyrhizobium daqingense</name>
    <dbReference type="NCBI Taxonomy" id="993502"/>
    <lineage>
        <taxon>Bacteria</taxon>
        <taxon>Pseudomonadati</taxon>
        <taxon>Pseudomonadota</taxon>
        <taxon>Alphaproteobacteria</taxon>
        <taxon>Hyphomicrobiales</taxon>
        <taxon>Nitrobacteraceae</taxon>
        <taxon>Bradyrhizobium</taxon>
    </lineage>
</organism>
<comment type="caution">
    <text evidence="1">The sequence shown here is derived from an EMBL/GenBank/DDBJ whole genome shotgun (WGS) entry which is preliminary data.</text>
</comment>
<evidence type="ECO:0000313" key="1">
    <source>
        <dbReference type="EMBL" id="TWH99586.1"/>
    </source>
</evidence>
<evidence type="ECO:0000313" key="2">
    <source>
        <dbReference type="Proteomes" id="UP000317176"/>
    </source>
</evidence>